<dbReference type="OrthoDB" id="1421090at2759"/>
<feature type="signal peptide" evidence="5">
    <location>
        <begin position="1"/>
        <end position="28"/>
    </location>
</feature>
<dbReference type="FunFam" id="3.80.10.10:FF:000770">
    <property type="entry name" value="Uncharacterized protein"/>
    <property type="match status" value="1"/>
</dbReference>
<proteinExistence type="predicted"/>
<keyword evidence="2 5" id="KW-0732">Signal</keyword>
<evidence type="ECO:0000256" key="5">
    <source>
        <dbReference type="SAM" id="SignalP"/>
    </source>
</evidence>
<keyword evidence="4" id="KW-0325">Glycoprotein</keyword>
<dbReference type="Gene3D" id="3.40.50.10140">
    <property type="entry name" value="Toll/interleukin-1 receptor homology (TIR) domain"/>
    <property type="match status" value="1"/>
</dbReference>
<evidence type="ECO:0000256" key="4">
    <source>
        <dbReference type="ARBA" id="ARBA00023180"/>
    </source>
</evidence>
<dbReference type="InterPro" id="IPR001611">
    <property type="entry name" value="Leu-rich_rpt"/>
</dbReference>
<dbReference type="SUPFAM" id="SSF52200">
    <property type="entry name" value="Toll/Interleukin receptor TIR domain"/>
    <property type="match status" value="1"/>
</dbReference>
<feature type="chain" id="PRO_5035809384" evidence="5">
    <location>
        <begin position="29"/>
        <end position="934"/>
    </location>
</feature>
<evidence type="ECO:0000256" key="2">
    <source>
        <dbReference type="ARBA" id="ARBA00022729"/>
    </source>
</evidence>
<evidence type="ECO:0000256" key="1">
    <source>
        <dbReference type="ARBA" id="ARBA00022614"/>
    </source>
</evidence>
<evidence type="ECO:0000313" key="7">
    <source>
        <dbReference type="Proteomes" id="UP000677803"/>
    </source>
</evidence>
<dbReference type="SMART" id="SM00365">
    <property type="entry name" value="LRR_SD22"/>
    <property type="match status" value="8"/>
</dbReference>
<gene>
    <name evidence="6" type="ORF">MMEN_LOCUS19011</name>
</gene>
<accession>A0A8S4BRK7</accession>
<keyword evidence="1" id="KW-0433">Leucine-rich repeat</keyword>
<keyword evidence="7" id="KW-1185">Reference proteome</keyword>
<dbReference type="Proteomes" id="UP000677803">
    <property type="component" value="Unassembled WGS sequence"/>
</dbReference>
<dbReference type="Gene3D" id="3.80.10.10">
    <property type="entry name" value="Ribonuclease Inhibitor"/>
    <property type="match status" value="3"/>
</dbReference>
<dbReference type="InterPro" id="IPR035897">
    <property type="entry name" value="Toll_tir_struct_dom_sf"/>
</dbReference>
<dbReference type="EMBL" id="CAJRST010038111">
    <property type="protein sequence ID" value="CAG6010724.1"/>
    <property type="molecule type" value="Genomic_DNA"/>
</dbReference>
<dbReference type="FunFam" id="3.80.10.10:FF:001164">
    <property type="entry name" value="GH01279p"/>
    <property type="match status" value="1"/>
</dbReference>
<sequence length="934" mass="105728">MGTKEEPLRAFVFLVLLLLCRSLDPVSGFILKGCRTTVTTAICVANKLTQIPKDLPPTVTTIDLTLNRLSRIRPSDFPFLPVLKRLDLNQNKISQIDRGAFSGLSSLQKLNLNNNKLLELGDGVFEGLSSLTELRIASNSIKSVASTCFRSVTSLTFLDMSNNDLQDLAHVRLVIRQLPGLRDLVLKRNRLTSFRSWELANSSIGLSALDLSQNRLEDFRVSADVFPNLTRFNIGGFQSKRPMVWDTTSAGGFLGRVSRLDISGLPVALKDMRALLGATNGSLDTLRMNSMRGNLEALVSISCSIPTLSTLILRSNNLRSIPVGFFRLCVNVSELDLAQNKIQFIHEDAFRSLGRLRILTLSNNKLSVVPNATRNLPFLSKLDLSSNSIGAIDCRDFVGMTRLSRLSLYQNSIPHLPDCAFEGLERLEILKLQNSHISKLNGAFRTDLPKLTRLHLNGNLLTAIKPRQFEGLRSLQNLSLHFNQIAKLSNESFFGLTELVEIQLQSNLITKTDIETGAFNVLTSLRRLDLRENRIKYKESKNLPDPPFSKLSHLRELSIPGQHYKGKTYLPPNLLEGLSNLTLFDAKSILLTSLPRDMFKYTPRLETLDLSVNELNDLSPELFSPIGHLKGLYISRITLKSLDFLVYANLNELEFLHISDGVKPLDSIPPDFFIFLRIPSDFLHVSDGVKPVGEQPVLVQLVSALQGQTQLFPEHLGVRLGAGPAQVPHAVVRRQQVAGNVLQEDQDQHVLVLFCLVGAGFLRYVSTSCLILGFLAASFTYHFTRWQLVFAYHLFRARLFDRKNRNRMAPHQYDAFVSYNAHDEGWVIFLFKPPFDMTLCVFFCSFRLFDEHKDVFRLFDEHKDVLILVFLEDIPSYLLSPYHRMRNLLKKKTYLSWPRAQTHPEVFWEKLRLALQSGDELDEHRLLSNRLHSI</sequence>
<dbReference type="InterPro" id="IPR003591">
    <property type="entry name" value="Leu-rich_rpt_typical-subtyp"/>
</dbReference>
<dbReference type="SMART" id="SM00369">
    <property type="entry name" value="LRR_TYP"/>
    <property type="match status" value="17"/>
</dbReference>
<name>A0A8S4BRK7_9TELE</name>
<evidence type="ECO:0000256" key="3">
    <source>
        <dbReference type="ARBA" id="ARBA00022737"/>
    </source>
</evidence>
<evidence type="ECO:0000313" key="6">
    <source>
        <dbReference type="EMBL" id="CAG6010724.1"/>
    </source>
</evidence>
<dbReference type="PANTHER" id="PTHR24366">
    <property type="entry name" value="IG(IMMUNOGLOBULIN) AND LRR(LEUCINE RICH REPEAT) DOMAINS"/>
    <property type="match status" value="1"/>
</dbReference>
<dbReference type="PROSITE" id="PS51450">
    <property type="entry name" value="LRR"/>
    <property type="match status" value="3"/>
</dbReference>
<protein>
    <submittedName>
        <fullName evidence="6">(Atlantic silverside) hypothetical protein</fullName>
    </submittedName>
</protein>
<dbReference type="InterPro" id="IPR032675">
    <property type="entry name" value="LRR_dom_sf"/>
</dbReference>
<reference evidence="6" key="1">
    <citation type="submission" date="2021-05" db="EMBL/GenBank/DDBJ databases">
        <authorList>
            <person name="Tigano A."/>
        </authorList>
    </citation>
    <scope>NUCLEOTIDE SEQUENCE</scope>
</reference>
<organism evidence="6 7">
    <name type="scientific">Menidia menidia</name>
    <name type="common">Atlantic silverside</name>
    <dbReference type="NCBI Taxonomy" id="238744"/>
    <lineage>
        <taxon>Eukaryota</taxon>
        <taxon>Metazoa</taxon>
        <taxon>Chordata</taxon>
        <taxon>Craniata</taxon>
        <taxon>Vertebrata</taxon>
        <taxon>Euteleostomi</taxon>
        <taxon>Actinopterygii</taxon>
        <taxon>Neopterygii</taxon>
        <taxon>Teleostei</taxon>
        <taxon>Neoteleostei</taxon>
        <taxon>Acanthomorphata</taxon>
        <taxon>Ovalentaria</taxon>
        <taxon>Atherinomorphae</taxon>
        <taxon>Atheriniformes</taxon>
        <taxon>Atherinopsidae</taxon>
        <taxon>Menidiinae</taxon>
        <taxon>Menidia</taxon>
    </lineage>
</organism>
<dbReference type="SUPFAM" id="SSF52058">
    <property type="entry name" value="L domain-like"/>
    <property type="match status" value="2"/>
</dbReference>
<dbReference type="PANTHER" id="PTHR24366:SF96">
    <property type="entry name" value="LEUCINE RICH REPEAT CONTAINING 53"/>
    <property type="match status" value="1"/>
</dbReference>
<dbReference type="AlphaFoldDB" id="A0A8S4BRK7"/>
<dbReference type="Pfam" id="PF13855">
    <property type="entry name" value="LRR_8"/>
    <property type="match status" value="5"/>
</dbReference>
<comment type="caution">
    <text evidence="6">The sequence shown here is derived from an EMBL/GenBank/DDBJ whole genome shotgun (WGS) entry which is preliminary data.</text>
</comment>
<keyword evidence="3" id="KW-0677">Repeat</keyword>